<evidence type="ECO:0000313" key="4">
    <source>
        <dbReference type="Proteomes" id="UP001364890"/>
    </source>
</evidence>
<dbReference type="Pfam" id="PF18058">
    <property type="entry name" value="SbsC_C"/>
    <property type="match status" value="1"/>
</dbReference>
<proteinExistence type="predicted"/>
<feature type="domain" description="SbsC C-terminal" evidence="2">
    <location>
        <begin position="62"/>
        <end position="183"/>
    </location>
</feature>
<dbReference type="Gene3D" id="1.20.58.780">
    <property type="match status" value="1"/>
</dbReference>
<dbReference type="InterPro" id="IPR041378">
    <property type="entry name" value="S-layer_SbsC_C"/>
</dbReference>
<evidence type="ECO:0000313" key="3">
    <source>
        <dbReference type="EMBL" id="MEI4768802.1"/>
    </source>
</evidence>
<dbReference type="EMBL" id="JBAWSY010000002">
    <property type="protein sequence ID" value="MEI4768802.1"/>
    <property type="molecule type" value="Genomic_DNA"/>
</dbReference>
<evidence type="ECO:0000256" key="1">
    <source>
        <dbReference type="SAM" id="SignalP"/>
    </source>
</evidence>
<dbReference type="RefSeq" id="WP_336496355.1">
    <property type="nucleotide sequence ID" value="NZ_JBAWSY010000002.1"/>
</dbReference>
<comment type="caution">
    <text evidence="3">The sequence shown here is derived from an EMBL/GenBank/DDBJ whole genome shotgun (WGS) entry which is preliminary data.</text>
</comment>
<dbReference type="Gene3D" id="1.20.58.790">
    <property type="match status" value="1"/>
</dbReference>
<keyword evidence="4" id="KW-1185">Reference proteome</keyword>
<gene>
    <name evidence="3" type="ORF">WAX74_03895</name>
</gene>
<sequence>MGKRFWKQTAAAVLLTSSVLSFSSVTSANTSVDQSINKVKAELNRGTTHYVNPALNGQLVPSSKLYQALNSAKINYQKTRNVVSTSNLSSAQKQSKIKELDTLYNEKISRGLIPYIDAYNYATKYLVPILNEINAAESRNDFATVEKEYHKLSYQLKGRSAILYRFSGKAARDLLLDNYKKTADSKRDELMVPVTIYMKIVKINDLLANGKNAEAIALYAEIDALLNRLPNASTNKFVAALLEEVKKVKTAIDGISTSAQQEILTTKVESLVTELNTTPNFSNIATASTTGTNSLTVTINNDLPIVVFLGQGFFTTFNTQLGVTHINGFEPASAEAVSFLQTKFVGVDSLADLKGKNVSLPVTVNNGSPLNVDFTITFQ</sequence>
<feature type="chain" id="PRO_5045294038" description="SbsC C-terminal domain-containing protein" evidence="1">
    <location>
        <begin position="29"/>
        <end position="379"/>
    </location>
</feature>
<name>A0ABU8F1B8_9BACI</name>
<evidence type="ECO:0000259" key="2">
    <source>
        <dbReference type="Pfam" id="PF18058"/>
    </source>
</evidence>
<reference evidence="3 4" key="1">
    <citation type="submission" date="2024-01" db="EMBL/GenBank/DDBJ databases">
        <title>Seven novel Bacillus-like species.</title>
        <authorList>
            <person name="Liu G."/>
        </authorList>
    </citation>
    <scope>NUCLEOTIDE SEQUENCE [LARGE SCALE GENOMIC DNA]</scope>
    <source>
        <strain evidence="3 4">FJAT-51614</strain>
    </source>
</reference>
<accession>A0ABU8F1B8</accession>
<feature type="signal peptide" evidence="1">
    <location>
        <begin position="1"/>
        <end position="28"/>
    </location>
</feature>
<dbReference type="Proteomes" id="UP001364890">
    <property type="component" value="Unassembled WGS sequence"/>
</dbReference>
<keyword evidence="1" id="KW-0732">Signal</keyword>
<organism evidence="3 4">
    <name type="scientific">Psychrobacillus mangrovi</name>
    <dbReference type="NCBI Taxonomy" id="3117745"/>
    <lineage>
        <taxon>Bacteria</taxon>
        <taxon>Bacillati</taxon>
        <taxon>Bacillota</taxon>
        <taxon>Bacilli</taxon>
        <taxon>Bacillales</taxon>
        <taxon>Bacillaceae</taxon>
        <taxon>Psychrobacillus</taxon>
    </lineage>
</organism>
<protein>
    <recommendedName>
        <fullName evidence="2">SbsC C-terminal domain-containing protein</fullName>
    </recommendedName>
</protein>